<protein>
    <recommendedName>
        <fullName evidence="9">Peptidase M48 domain-containing protein</fullName>
    </recommendedName>
</protein>
<keyword evidence="2" id="KW-0479">Metal-binding</keyword>
<evidence type="ECO:0000256" key="7">
    <source>
        <dbReference type="SAM" id="MobiDB-lite"/>
    </source>
</evidence>
<feature type="region of interest" description="Disordered" evidence="7">
    <location>
        <begin position="321"/>
        <end position="377"/>
    </location>
</feature>
<dbReference type="PATRIC" id="fig|1304279.3.peg.1793"/>
<evidence type="ECO:0000256" key="3">
    <source>
        <dbReference type="ARBA" id="ARBA00022801"/>
    </source>
</evidence>
<dbReference type="BioCyc" id="MTUB1304279:G13AB-1737-MONOMER"/>
<name>R4LYD1_MYCTX</name>
<dbReference type="EMBL" id="CP004886">
    <property type="protein sequence ID" value="AGL23485.1"/>
    <property type="molecule type" value="Genomic_DNA"/>
</dbReference>
<dbReference type="GO" id="GO:0004222">
    <property type="term" value="F:metalloendopeptidase activity"/>
    <property type="evidence" value="ECO:0007669"/>
    <property type="project" value="InterPro"/>
</dbReference>
<dbReference type="CDD" id="cd07326">
    <property type="entry name" value="M56_BlaR1_MecR1_like"/>
    <property type="match status" value="1"/>
</dbReference>
<dbReference type="PANTHER" id="PTHR34978">
    <property type="entry name" value="POSSIBLE SENSOR-TRANSDUCER PROTEIN BLAR"/>
    <property type="match status" value="1"/>
</dbReference>
<keyword evidence="8" id="KW-0812">Transmembrane</keyword>
<reference evidence="10 11" key="1">
    <citation type="journal article" date="2013" name="Genome Announc.">
        <title>Whole-Genome Sequences of Four Clinical Isolates of Mycobacterium tuberculosis from Tamil Nadu, South India.</title>
        <authorList>
            <person name="Narayanan S."/>
            <person name="Deshpande U."/>
        </authorList>
    </citation>
    <scope>NUCLEOTIDE SEQUENCE [LARGE SCALE GENOMIC DNA]</scope>
    <source>
        <strain evidence="10 11">Haarlem/NITR202</strain>
    </source>
</reference>
<evidence type="ECO:0000256" key="5">
    <source>
        <dbReference type="ARBA" id="ARBA00023049"/>
    </source>
</evidence>
<keyword evidence="4 6" id="KW-0862">Zinc</keyword>
<dbReference type="FunFam" id="3.30.2010.10:FF:000013">
    <property type="entry name" value="Zn-dependent protease with chaperone function"/>
    <property type="match status" value="1"/>
</dbReference>
<dbReference type="InterPro" id="IPR052173">
    <property type="entry name" value="Beta-lactam_resp_regulator"/>
</dbReference>
<dbReference type="PANTHER" id="PTHR34978:SF3">
    <property type="entry name" value="SLR0241 PROTEIN"/>
    <property type="match status" value="1"/>
</dbReference>
<gene>
    <name evidence="10" type="ORF">I917_13110</name>
</gene>
<accession>R4LYD1</accession>
<feature type="domain" description="Peptidase M48" evidence="9">
    <location>
        <begin position="151"/>
        <end position="275"/>
    </location>
</feature>
<feature type="transmembrane region" description="Helical" evidence="8">
    <location>
        <begin position="37"/>
        <end position="61"/>
    </location>
</feature>
<comment type="similarity">
    <text evidence="6">Belongs to the peptidase M48 family.</text>
</comment>
<evidence type="ECO:0000256" key="6">
    <source>
        <dbReference type="RuleBase" id="RU003983"/>
    </source>
</evidence>
<dbReference type="GO" id="GO:0046872">
    <property type="term" value="F:metal ion binding"/>
    <property type="evidence" value="ECO:0007669"/>
    <property type="project" value="UniProtKB-KW"/>
</dbReference>
<dbReference type="Proteomes" id="UP000013563">
    <property type="component" value="Chromosome"/>
</dbReference>
<keyword evidence="3 6" id="KW-0378">Hydrolase</keyword>
<comment type="cofactor">
    <cofactor evidence="6">
        <name>Zn(2+)</name>
        <dbReference type="ChEBI" id="CHEBI:29105"/>
    </cofactor>
    <text evidence="6">Binds 1 zinc ion per subunit.</text>
</comment>
<dbReference type="HOGENOM" id="CLU_056335_1_0_11"/>
<evidence type="ECO:0000313" key="11">
    <source>
        <dbReference type="Proteomes" id="UP000013563"/>
    </source>
</evidence>
<feature type="transmembrane region" description="Helical" evidence="8">
    <location>
        <begin position="82"/>
        <end position="107"/>
    </location>
</feature>
<dbReference type="Gene3D" id="3.30.2010.10">
    <property type="entry name" value="Metalloproteases ('zincins'), catalytic domain"/>
    <property type="match status" value="1"/>
</dbReference>
<keyword evidence="8" id="KW-0472">Membrane</keyword>
<evidence type="ECO:0000256" key="4">
    <source>
        <dbReference type="ARBA" id="ARBA00022833"/>
    </source>
</evidence>
<dbReference type="KEGG" id="mtuh:I917_13110"/>
<evidence type="ECO:0000256" key="1">
    <source>
        <dbReference type="ARBA" id="ARBA00022670"/>
    </source>
</evidence>
<dbReference type="InterPro" id="IPR001915">
    <property type="entry name" value="Peptidase_M48"/>
</dbReference>
<evidence type="ECO:0000256" key="8">
    <source>
        <dbReference type="SAM" id="Phobius"/>
    </source>
</evidence>
<feature type="compositionally biased region" description="Basic residues" evidence="7">
    <location>
        <begin position="352"/>
        <end position="363"/>
    </location>
</feature>
<keyword evidence="1 6" id="KW-0645">Protease</keyword>
<feature type="transmembrane region" description="Helical" evidence="8">
    <location>
        <begin position="285"/>
        <end position="307"/>
    </location>
</feature>
<evidence type="ECO:0000259" key="9">
    <source>
        <dbReference type="Pfam" id="PF01435"/>
    </source>
</evidence>
<dbReference type="AlphaFoldDB" id="R4LYD1"/>
<evidence type="ECO:0000313" key="10">
    <source>
        <dbReference type="EMBL" id="AGL23485.1"/>
    </source>
</evidence>
<evidence type="ECO:0000256" key="2">
    <source>
        <dbReference type="ARBA" id="ARBA00022723"/>
    </source>
</evidence>
<keyword evidence="5 6" id="KW-0482">Metalloprotease</keyword>
<dbReference type="GO" id="GO:0006508">
    <property type="term" value="P:proteolysis"/>
    <property type="evidence" value="ECO:0007669"/>
    <property type="project" value="UniProtKB-KW"/>
</dbReference>
<keyword evidence="8" id="KW-1133">Transmembrane helix</keyword>
<dbReference type="Pfam" id="PF01435">
    <property type="entry name" value="Peptidase_M48"/>
    <property type="match status" value="1"/>
</dbReference>
<sequence length="377" mass="39451">MSALAFTILAVLLAGPTPALLARATWPLRAPRAAMVLWQAIALAAVLSSFSAGIAIASRLLMPGPDGRPTTSFVGAAGRLGWPLWAAYITVFALTVLVGARLAVAVVRVATATRRRRAHHRMVVDLVGVGHNGALAQPCARARDLRVLDVAQPLAYCLPGVRSRVVVSEGTLTALADAEVAAILTHERAHLRARHDLVLEAFTAVHAAFPRLVRSANALGAVQLLVELLADDAAVRAAGRTPLARALVACASGRAPSGALAVGGPSTVLRVRRLSGRGNSAVLSAAAYLAAAAVLVVPTVALAVPWLTQLQRLVHRLAKPGPTERQDMSSSESPAGIAQIGCHWPGRDGFQHRPKLRPARLHRGSAQSVGRQDRRAA</sequence>
<proteinExistence type="inferred from homology"/>
<organism evidence="10 11">
    <name type="scientific">Mycobacterium tuberculosis str. Haarlem/NITR202</name>
    <dbReference type="NCBI Taxonomy" id="1304279"/>
    <lineage>
        <taxon>Bacteria</taxon>
        <taxon>Bacillati</taxon>
        <taxon>Actinomycetota</taxon>
        <taxon>Actinomycetes</taxon>
        <taxon>Mycobacteriales</taxon>
        <taxon>Mycobacteriaceae</taxon>
        <taxon>Mycobacterium</taxon>
        <taxon>Mycobacterium tuberculosis complex</taxon>
    </lineage>
</organism>